<comment type="similarity">
    <text evidence="2">Belongs to the bacterial solute-binding protein 8 family.</text>
</comment>
<sequence length="339" mass="36943">MKLETLYPRWWSALVAAAVLGLAGCEPSASADSNPSPQASSAAQAEYQPITVQHALGETTIEQLPRRVVAFDMNDVDSLDQLGVPVAGMPKDYVPHFLASYRDDAGVEDLGAIVRPNLERVYALKPDLILISPVQAQYYDELSEIAPTLHFDWDLLNEQGSYIDIAKDHLLTLGRIFQKQALAREKVAEISAGVERARSVTAGRPETALIVMHNNGAYSSFGIRSRYGFVFDTLGVKPASRNIEPGLHGQPISNEFISAVDPDILYVIDRTAVMERKATLTMATMANPLLQQTQAWKAGRVVFVDAQTWYVTAASVTSLGIIVDEVIQGYRTTPASPGA</sequence>
<evidence type="ECO:0000256" key="6">
    <source>
        <dbReference type="SAM" id="SignalP"/>
    </source>
</evidence>
<proteinExistence type="inferred from homology"/>
<dbReference type="InterPro" id="IPR002491">
    <property type="entry name" value="ABC_transptr_periplasmic_BD"/>
</dbReference>
<evidence type="ECO:0000256" key="2">
    <source>
        <dbReference type="ARBA" id="ARBA00008814"/>
    </source>
</evidence>
<evidence type="ECO:0000313" key="9">
    <source>
        <dbReference type="Proteomes" id="UP001269819"/>
    </source>
</evidence>
<dbReference type="EMBL" id="JAWIIJ010000012">
    <property type="protein sequence ID" value="MDV2080259.1"/>
    <property type="molecule type" value="Genomic_DNA"/>
</dbReference>
<feature type="domain" description="Fe/B12 periplasmic-binding" evidence="7">
    <location>
        <begin position="67"/>
        <end position="334"/>
    </location>
</feature>
<comment type="caution">
    <text evidence="8">The sequence shown here is derived from an EMBL/GenBank/DDBJ whole genome shotgun (WGS) entry which is preliminary data.</text>
</comment>
<evidence type="ECO:0000256" key="5">
    <source>
        <dbReference type="ARBA" id="ARBA00022729"/>
    </source>
</evidence>
<evidence type="ECO:0000259" key="7">
    <source>
        <dbReference type="PROSITE" id="PS50983"/>
    </source>
</evidence>
<evidence type="ECO:0000313" key="8">
    <source>
        <dbReference type="EMBL" id="MDV2080259.1"/>
    </source>
</evidence>
<name>A0ABU3W177_9GAMM</name>
<dbReference type="Gene3D" id="3.40.50.1980">
    <property type="entry name" value="Nitrogenase molybdenum iron protein domain"/>
    <property type="match status" value="2"/>
</dbReference>
<feature type="signal peptide" evidence="6">
    <location>
        <begin position="1"/>
        <end position="31"/>
    </location>
</feature>
<evidence type="ECO:0000256" key="1">
    <source>
        <dbReference type="ARBA" id="ARBA00004196"/>
    </source>
</evidence>
<gene>
    <name evidence="8" type="ORF">RYS15_16345</name>
</gene>
<dbReference type="InterPro" id="IPR051313">
    <property type="entry name" value="Bact_iron-sidero_bind"/>
</dbReference>
<evidence type="ECO:0000256" key="3">
    <source>
        <dbReference type="ARBA" id="ARBA00022448"/>
    </source>
</evidence>
<dbReference type="PROSITE" id="PS50983">
    <property type="entry name" value="FE_B12_PBP"/>
    <property type="match status" value="1"/>
</dbReference>
<dbReference type="PROSITE" id="PS51257">
    <property type="entry name" value="PROKAR_LIPOPROTEIN"/>
    <property type="match status" value="1"/>
</dbReference>
<keyword evidence="5 6" id="KW-0732">Signal</keyword>
<keyword evidence="4" id="KW-0408">Iron</keyword>
<reference evidence="8 9" key="1">
    <citation type="submission" date="2023-10" db="EMBL/GenBank/DDBJ databases">
        <title>Characteristics and mechanism of a salt-tolerant marine origin heterotrophic nitrifying- aerobic denitrifying bacteria Marinobacter xestospongiae HN1.</title>
        <authorList>
            <person name="Qi R."/>
        </authorList>
    </citation>
    <scope>NUCLEOTIDE SEQUENCE [LARGE SCALE GENOMIC DNA]</scope>
    <source>
        <strain evidence="8 9">HN1</strain>
    </source>
</reference>
<comment type="subcellular location">
    <subcellularLocation>
        <location evidence="1">Cell envelope</location>
    </subcellularLocation>
</comment>
<dbReference type="PANTHER" id="PTHR30532:SF28">
    <property type="entry name" value="PETROBACTIN-BINDING PROTEIN YCLQ"/>
    <property type="match status" value="1"/>
</dbReference>
<dbReference type="PANTHER" id="PTHR30532">
    <property type="entry name" value="IRON III DICITRATE-BINDING PERIPLASMIC PROTEIN"/>
    <property type="match status" value="1"/>
</dbReference>
<keyword evidence="4" id="KW-0406">Ion transport</keyword>
<keyword evidence="3" id="KW-0813">Transport</keyword>
<dbReference type="SUPFAM" id="SSF53807">
    <property type="entry name" value="Helical backbone' metal receptor"/>
    <property type="match status" value="1"/>
</dbReference>
<dbReference type="Proteomes" id="UP001269819">
    <property type="component" value="Unassembled WGS sequence"/>
</dbReference>
<dbReference type="InterPro" id="IPR033870">
    <property type="entry name" value="FatB"/>
</dbReference>
<feature type="chain" id="PRO_5046590069" evidence="6">
    <location>
        <begin position="32"/>
        <end position="339"/>
    </location>
</feature>
<organism evidence="8 9">
    <name type="scientific">Marinobacter xestospongiae</name>
    <dbReference type="NCBI Taxonomy" id="994319"/>
    <lineage>
        <taxon>Bacteria</taxon>
        <taxon>Pseudomonadati</taxon>
        <taxon>Pseudomonadota</taxon>
        <taxon>Gammaproteobacteria</taxon>
        <taxon>Pseudomonadales</taxon>
        <taxon>Marinobacteraceae</taxon>
        <taxon>Marinobacter</taxon>
    </lineage>
</organism>
<evidence type="ECO:0000256" key="4">
    <source>
        <dbReference type="ARBA" id="ARBA00022496"/>
    </source>
</evidence>
<dbReference type="CDD" id="cd01140">
    <property type="entry name" value="FatB"/>
    <property type="match status" value="1"/>
</dbReference>
<accession>A0ABU3W177</accession>
<protein>
    <submittedName>
        <fullName evidence="8">Siderophore ABC transporter substrate-binding protein</fullName>
    </submittedName>
</protein>
<dbReference type="RefSeq" id="WP_316974693.1">
    <property type="nucleotide sequence ID" value="NZ_JAWIIJ010000012.1"/>
</dbReference>
<dbReference type="Pfam" id="PF01497">
    <property type="entry name" value="Peripla_BP_2"/>
    <property type="match status" value="1"/>
</dbReference>
<keyword evidence="9" id="KW-1185">Reference proteome</keyword>
<keyword evidence="4" id="KW-0410">Iron transport</keyword>